<accession>A0A1E7YZ98</accession>
<evidence type="ECO:0000313" key="3">
    <source>
        <dbReference type="Proteomes" id="UP000243534"/>
    </source>
</evidence>
<protein>
    <submittedName>
        <fullName evidence="2">Phage virion morphogenesis family protein</fullName>
    </submittedName>
</protein>
<gene>
    <name evidence="2" type="ORF">ACZ87_00269</name>
    <name evidence="1" type="ORF">BBW68_00290</name>
</gene>
<reference evidence="2 4" key="2">
    <citation type="submission" date="2018-04" db="EMBL/GenBank/DDBJ databases">
        <title>Genomes of the Obligate Erwinia dacicola and Facultative Enterobacter sp. OLF Endosymbionts of the Olive Fruit fly, Bactrocera oleae.</title>
        <authorList>
            <person name="Estes A.M."/>
            <person name="Hearn D.J."/>
            <person name="Agarwal S."/>
            <person name="Pierson E.A."/>
            <person name="Dunning-Hotopp J.C."/>
        </authorList>
    </citation>
    <scope>NUCLEOTIDE SEQUENCE [LARGE SCALE GENOMIC DNA]</scope>
    <source>
        <strain evidence="2 4">Oroville</strain>
    </source>
</reference>
<dbReference type="OrthoDB" id="5676651at2"/>
<name>A0A1E7YZ98_9GAMM</name>
<dbReference type="EMBL" id="MAYS01000334">
    <property type="protein sequence ID" value="OFC61857.1"/>
    <property type="molecule type" value="Genomic_DNA"/>
</dbReference>
<evidence type="ECO:0000313" key="2">
    <source>
        <dbReference type="EMBL" id="RAP72892.1"/>
    </source>
</evidence>
<comment type="caution">
    <text evidence="1">The sequence shown here is derived from an EMBL/GenBank/DDBJ whole genome shotgun (WGS) entry which is preliminary data.</text>
</comment>
<evidence type="ECO:0000313" key="1">
    <source>
        <dbReference type="EMBL" id="OFC61857.1"/>
    </source>
</evidence>
<dbReference type="RefSeq" id="WP_070135205.1">
    <property type="nucleotide sequence ID" value="NZ_LJAM02000008.1"/>
</dbReference>
<reference evidence="1 3" key="1">
    <citation type="submission" date="2016-07" db="EMBL/GenBank/DDBJ databases">
        <authorList>
            <person name="Yuval B."/>
        </authorList>
    </citation>
    <scope>NUCLEOTIDE SEQUENCE [LARGE SCALE GENOMIC DNA]</scope>
    <source>
        <strain evidence="1 3">IL</strain>
    </source>
</reference>
<dbReference type="Proteomes" id="UP000244334">
    <property type="component" value="Unassembled WGS sequence"/>
</dbReference>
<organism evidence="1 3">
    <name type="scientific">Candidatus Erwinia dacicola</name>
    <dbReference type="NCBI Taxonomy" id="252393"/>
    <lineage>
        <taxon>Bacteria</taxon>
        <taxon>Pseudomonadati</taxon>
        <taxon>Pseudomonadota</taxon>
        <taxon>Gammaproteobacteria</taxon>
        <taxon>Enterobacterales</taxon>
        <taxon>Erwiniaceae</taxon>
        <taxon>Erwinia</taxon>
    </lineage>
</organism>
<keyword evidence="4" id="KW-1185">Reference proteome</keyword>
<dbReference type="AlphaFoldDB" id="A0A1E7YZ98"/>
<evidence type="ECO:0000313" key="4">
    <source>
        <dbReference type="Proteomes" id="UP000244334"/>
    </source>
</evidence>
<dbReference type="EMBL" id="LJAM02000008">
    <property type="protein sequence ID" value="RAP72892.1"/>
    <property type="molecule type" value="Genomic_DNA"/>
</dbReference>
<sequence length="234" mass="26770">MIQGELNQEQFRQLQTALASLELPPPKRRRLLWRMAKYGVEAAAKRNVRNQQSPEGDKWAARQTRRKGKMLRNMPKLIRIREMPETESVRLYLAGGHYRNAKGKLSAGVVGYVQQNGMSVTVNRKQVTGREQGDKPASLRQAKRLRKAGYKVRRGKRWRKPGYKEIQEKMTARQAGLLIRKLEDKPVKTSWQIDLPARAFLGIGQEDFNKALARQLQAVGFGLDVNAQDIRGRA</sequence>
<dbReference type="Proteomes" id="UP000243534">
    <property type="component" value="Unassembled WGS sequence"/>
</dbReference>
<proteinExistence type="predicted"/>